<protein>
    <submittedName>
        <fullName evidence="1">Uncharacterized protein</fullName>
    </submittedName>
</protein>
<keyword evidence="2" id="KW-1185">Reference proteome</keyword>
<gene>
    <name evidence="1" type="ORF">PLICRDRAFT_447663</name>
</gene>
<name>A0A0C9T314_PLICR</name>
<proteinExistence type="predicted"/>
<dbReference type="EMBL" id="KN832575">
    <property type="protein sequence ID" value="KII83649.1"/>
    <property type="molecule type" value="Genomic_DNA"/>
</dbReference>
<dbReference type="AlphaFoldDB" id="A0A0C9T314"/>
<reference evidence="1 2" key="1">
    <citation type="submission" date="2014-06" db="EMBL/GenBank/DDBJ databases">
        <title>Evolutionary Origins and Diversification of the Mycorrhizal Mutualists.</title>
        <authorList>
            <consortium name="DOE Joint Genome Institute"/>
            <consortium name="Mycorrhizal Genomics Consortium"/>
            <person name="Kohler A."/>
            <person name="Kuo A."/>
            <person name="Nagy L.G."/>
            <person name="Floudas D."/>
            <person name="Copeland A."/>
            <person name="Barry K.W."/>
            <person name="Cichocki N."/>
            <person name="Veneault-Fourrey C."/>
            <person name="LaButti K."/>
            <person name="Lindquist E.A."/>
            <person name="Lipzen A."/>
            <person name="Lundell T."/>
            <person name="Morin E."/>
            <person name="Murat C."/>
            <person name="Riley R."/>
            <person name="Ohm R."/>
            <person name="Sun H."/>
            <person name="Tunlid A."/>
            <person name="Henrissat B."/>
            <person name="Grigoriev I.V."/>
            <person name="Hibbett D.S."/>
            <person name="Martin F."/>
        </authorList>
    </citation>
    <scope>NUCLEOTIDE SEQUENCE [LARGE SCALE GENOMIC DNA]</scope>
    <source>
        <strain evidence="1 2">FD-325 SS-3</strain>
    </source>
</reference>
<sequence>MRIIFGHGPGVSTAIAIKEQRVHTAKSLRHQVVMSEVDRVVLDTFWHTRGGFDVSTINTVCNCDKHGVFRLRQRGKGDSKMGAHLTLTRPLREDQLHNYDRCAATLPVFIGGPSWDDDDAPWPVSAKRTAFMGKPELGVGWQEFHRSITQYTFPSPLCMASIFAHALPAADANQAY</sequence>
<evidence type="ECO:0000313" key="2">
    <source>
        <dbReference type="Proteomes" id="UP000053263"/>
    </source>
</evidence>
<organism evidence="1 2">
    <name type="scientific">Plicaturopsis crispa FD-325 SS-3</name>
    <dbReference type="NCBI Taxonomy" id="944288"/>
    <lineage>
        <taxon>Eukaryota</taxon>
        <taxon>Fungi</taxon>
        <taxon>Dikarya</taxon>
        <taxon>Basidiomycota</taxon>
        <taxon>Agaricomycotina</taxon>
        <taxon>Agaricomycetes</taxon>
        <taxon>Agaricomycetidae</taxon>
        <taxon>Amylocorticiales</taxon>
        <taxon>Amylocorticiaceae</taxon>
        <taxon>Plicatura</taxon>
        <taxon>Plicaturopsis crispa</taxon>
    </lineage>
</organism>
<dbReference type="Proteomes" id="UP000053263">
    <property type="component" value="Unassembled WGS sequence"/>
</dbReference>
<dbReference type="HOGENOM" id="CLU_1525802_0_0_1"/>
<evidence type="ECO:0000313" key="1">
    <source>
        <dbReference type="EMBL" id="KII83649.1"/>
    </source>
</evidence>
<accession>A0A0C9T314</accession>